<sequence>MASPSIARADPAADLRASARIAAAAALFLVALPIHALFRLFGSRRIPPLFLGLVGRIFGARARRIGDAPEGGLIVSNHIGWIDILVLGGTTGTAFIAKAEIKDWPLVGWLATLNQTVFVARGERAGVGAQVAALREALTRAQPVTLFAEGTTGDGRTLLPFKPALFEGVAPPPRPLMVQPVWVDYGRAAADIAWKPEESARDAGWRLLGRRGGFDVRVHMLHPFDPVRFGDRKAVAAEARRRILAAASQGSGGGGGTL</sequence>
<dbReference type="EMBL" id="JAATJE010000002">
    <property type="protein sequence ID" value="NJC35266.1"/>
    <property type="molecule type" value="Genomic_DNA"/>
</dbReference>
<keyword evidence="7 10" id="KW-0012">Acyltransferase</keyword>
<keyword evidence="2 10" id="KW-0808">Transferase</keyword>
<evidence type="ECO:0000256" key="2">
    <source>
        <dbReference type="ARBA" id="ARBA00022679"/>
    </source>
</evidence>
<evidence type="ECO:0000313" key="11">
    <source>
        <dbReference type="Proteomes" id="UP000734218"/>
    </source>
</evidence>
<reference evidence="10 11" key="1">
    <citation type="submission" date="2020-03" db="EMBL/GenBank/DDBJ databases">
        <title>Genomic Encyclopedia of Type Strains, Phase IV (KMG-IV): sequencing the most valuable type-strain genomes for metagenomic binning, comparative biology and taxonomic classification.</title>
        <authorList>
            <person name="Goeker M."/>
        </authorList>
    </citation>
    <scope>NUCLEOTIDE SEQUENCE [LARGE SCALE GENOMIC DNA]</scope>
    <source>
        <strain evidence="10 11">DSM 27651</strain>
    </source>
</reference>
<dbReference type="RefSeq" id="WP_167956032.1">
    <property type="nucleotide sequence ID" value="NZ_JAATJE010000002.1"/>
</dbReference>
<evidence type="ECO:0000256" key="6">
    <source>
        <dbReference type="ARBA" id="ARBA00023136"/>
    </source>
</evidence>
<gene>
    <name evidence="10" type="ORF">GGR88_002780</name>
</gene>
<keyword evidence="11" id="KW-1185">Reference proteome</keyword>
<dbReference type="Pfam" id="PF01553">
    <property type="entry name" value="Acyltransferase"/>
    <property type="match status" value="1"/>
</dbReference>
<proteinExistence type="predicted"/>
<name>A0ABX0XRK3_9SPHN</name>
<dbReference type="SUPFAM" id="SSF69593">
    <property type="entry name" value="Glycerol-3-phosphate (1)-acyltransferase"/>
    <property type="match status" value="1"/>
</dbReference>
<dbReference type="SMART" id="SM00563">
    <property type="entry name" value="PlsC"/>
    <property type="match status" value="1"/>
</dbReference>
<evidence type="ECO:0000313" key="10">
    <source>
        <dbReference type="EMBL" id="NJC35266.1"/>
    </source>
</evidence>
<comment type="subcellular location">
    <subcellularLocation>
        <location evidence="1">Membrane</location>
    </subcellularLocation>
</comment>
<accession>A0ABX0XRK3</accession>
<evidence type="ECO:0000256" key="1">
    <source>
        <dbReference type="ARBA" id="ARBA00004370"/>
    </source>
</evidence>
<organism evidence="10 11">
    <name type="scientific">Sphingomonas jejuensis</name>
    <dbReference type="NCBI Taxonomy" id="904715"/>
    <lineage>
        <taxon>Bacteria</taxon>
        <taxon>Pseudomonadati</taxon>
        <taxon>Pseudomonadota</taxon>
        <taxon>Alphaproteobacteria</taxon>
        <taxon>Sphingomonadales</taxon>
        <taxon>Sphingomonadaceae</taxon>
        <taxon>Sphingomonas</taxon>
    </lineage>
</organism>
<evidence type="ECO:0000256" key="5">
    <source>
        <dbReference type="ARBA" id="ARBA00023098"/>
    </source>
</evidence>
<dbReference type="Proteomes" id="UP000734218">
    <property type="component" value="Unassembled WGS sequence"/>
</dbReference>
<keyword evidence="4 8" id="KW-1133">Transmembrane helix</keyword>
<dbReference type="EC" id="2.3.1.51" evidence="10"/>
<dbReference type="CDD" id="cd07989">
    <property type="entry name" value="LPLAT_AGPAT-like"/>
    <property type="match status" value="1"/>
</dbReference>
<keyword evidence="5" id="KW-0443">Lipid metabolism</keyword>
<feature type="domain" description="Phospholipid/glycerol acyltransferase" evidence="9">
    <location>
        <begin position="72"/>
        <end position="186"/>
    </location>
</feature>
<dbReference type="PANTHER" id="PTHR23063">
    <property type="entry name" value="PHOSPHOLIPID ACYLTRANSFERASE"/>
    <property type="match status" value="1"/>
</dbReference>
<protein>
    <submittedName>
        <fullName evidence="10">1-acyl-sn-glycerol-3-phosphate acyltransferase</fullName>
        <ecNumber evidence="10">2.3.1.51</ecNumber>
    </submittedName>
</protein>
<feature type="transmembrane region" description="Helical" evidence="8">
    <location>
        <begin position="20"/>
        <end position="41"/>
    </location>
</feature>
<evidence type="ECO:0000259" key="9">
    <source>
        <dbReference type="SMART" id="SM00563"/>
    </source>
</evidence>
<evidence type="ECO:0000256" key="7">
    <source>
        <dbReference type="ARBA" id="ARBA00023315"/>
    </source>
</evidence>
<evidence type="ECO:0000256" key="8">
    <source>
        <dbReference type="SAM" id="Phobius"/>
    </source>
</evidence>
<evidence type="ECO:0000256" key="3">
    <source>
        <dbReference type="ARBA" id="ARBA00022692"/>
    </source>
</evidence>
<dbReference type="GO" id="GO:0003841">
    <property type="term" value="F:1-acylglycerol-3-phosphate O-acyltransferase activity"/>
    <property type="evidence" value="ECO:0007669"/>
    <property type="project" value="UniProtKB-EC"/>
</dbReference>
<dbReference type="InterPro" id="IPR002123">
    <property type="entry name" value="Plipid/glycerol_acylTrfase"/>
</dbReference>
<comment type="caution">
    <text evidence="10">The sequence shown here is derived from an EMBL/GenBank/DDBJ whole genome shotgun (WGS) entry which is preliminary data.</text>
</comment>
<evidence type="ECO:0000256" key="4">
    <source>
        <dbReference type="ARBA" id="ARBA00022989"/>
    </source>
</evidence>
<keyword evidence="3 8" id="KW-0812">Transmembrane</keyword>
<keyword evidence="6 8" id="KW-0472">Membrane</keyword>
<dbReference type="PANTHER" id="PTHR23063:SF52">
    <property type="entry name" value="LYSOPHOSPHATIDYLCHOLINE ACYLTRANSFERASE"/>
    <property type="match status" value="1"/>
</dbReference>